<evidence type="ECO:0008006" key="5">
    <source>
        <dbReference type="Google" id="ProtNLM"/>
    </source>
</evidence>
<dbReference type="Proteomes" id="UP000196531">
    <property type="component" value="Unassembled WGS sequence"/>
</dbReference>
<dbReference type="Pfam" id="PF13738">
    <property type="entry name" value="Pyr_redox_3"/>
    <property type="match status" value="1"/>
</dbReference>
<gene>
    <name evidence="3" type="ORF">A9Q84_10495</name>
</gene>
<dbReference type="AlphaFoldDB" id="A0A1Y5FBC6"/>
<accession>A0A1Y5FBC6</accession>
<proteinExistence type="predicted"/>
<dbReference type="GO" id="GO:0016491">
    <property type="term" value="F:oxidoreductase activity"/>
    <property type="evidence" value="ECO:0007669"/>
    <property type="project" value="UniProtKB-KW"/>
</dbReference>
<evidence type="ECO:0000313" key="3">
    <source>
        <dbReference type="EMBL" id="OUR96761.1"/>
    </source>
</evidence>
<name>A0A1Y5FBC6_9BACT</name>
<evidence type="ECO:0000313" key="4">
    <source>
        <dbReference type="Proteomes" id="UP000196531"/>
    </source>
</evidence>
<sequence>MKQFELIIMGAGPAGISLAAEAVQSGVSPEKIIILEKSQEHSFSIRRFYPEQKLVTANYKGKEALCNGVMCISDTSKSATLSYLDKCIEDFKINVHYSETVWKIEKQVDESFIVATDKGDYQGKICAIAMGMMGKPNKPSYPIPSDIKAQVTFEITSKKIENCEVMVVGGGDSASEYAQYLLQEGNKVTFCYRKKDFSRMNQINRDSLLALGQQGRVDIQLETDVLSLSKRGDRVVAELTGKTSEREFDHVVLALGGTTPKNFLSLLGIEFNGNEPVIKEGFETSIAGLFLIGDLGAGRRGGSIISAFNSSREAMQKICTDYLTCNV</sequence>
<dbReference type="PRINTS" id="PR00368">
    <property type="entry name" value="FADPNR"/>
</dbReference>
<dbReference type="PANTHER" id="PTHR48105">
    <property type="entry name" value="THIOREDOXIN REDUCTASE 1-RELATED-RELATED"/>
    <property type="match status" value="1"/>
</dbReference>
<keyword evidence="2" id="KW-0560">Oxidoreductase</keyword>
<dbReference type="EMBL" id="MAAO01000006">
    <property type="protein sequence ID" value="OUR96761.1"/>
    <property type="molecule type" value="Genomic_DNA"/>
</dbReference>
<dbReference type="SUPFAM" id="SSF51905">
    <property type="entry name" value="FAD/NAD(P)-binding domain"/>
    <property type="match status" value="1"/>
</dbReference>
<keyword evidence="1" id="KW-0285">Flavoprotein</keyword>
<dbReference type="Gene3D" id="3.50.50.60">
    <property type="entry name" value="FAD/NAD(P)-binding domain"/>
    <property type="match status" value="2"/>
</dbReference>
<comment type="caution">
    <text evidence="3">The sequence shown here is derived from an EMBL/GenBank/DDBJ whole genome shotgun (WGS) entry which is preliminary data.</text>
</comment>
<evidence type="ECO:0000256" key="2">
    <source>
        <dbReference type="ARBA" id="ARBA00023002"/>
    </source>
</evidence>
<dbReference type="InterPro" id="IPR050097">
    <property type="entry name" value="Ferredoxin-NADP_redctase_2"/>
</dbReference>
<reference evidence="4" key="1">
    <citation type="journal article" date="2017" name="Proc. Natl. Acad. Sci. U.S.A.">
        <title>Simulation of Deepwater Horizon oil plume reveals substrate specialization within a complex community of hydrocarbon-degraders.</title>
        <authorList>
            <person name="Hu P."/>
            <person name="Dubinsky E.A."/>
            <person name="Probst A.J."/>
            <person name="Wang J."/>
            <person name="Sieber C.M.K."/>
            <person name="Tom L.M."/>
            <person name="Gardinali P."/>
            <person name="Banfield J.F."/>
            <person name="Atlas R.M."/>
            <person name="Andersen G.L."/>
        </authorList>
    </citation>
    <scope>NUCLEOTIDE SEQUENCE [LARGE SCALE GENOMIC DNA]</scope>
</reference>
<dbReference type="PRINTS" id="PR00469">
    <property type="entry name" value="PNDRDTASEII"/>
</dbReference>
<dbReference type="InterPro" id="IPR036188">
    <property type="entry name" value="FAD/NAD-bd_sf"/>
</dbReference>
<evidence type="ECO:0000256" key="1">
    <source>
        <dbReference type="ARBA" id="ARBA00022630"/>
    </source>
</evidence>
<organism evidence="3 4">
    <name type="scientific">Halobacteriovorax marinus</name>
    <dbReference type="NCBI Taxonomy" id="97084"/>
    <lineage>
        <taxon>Bacteria</taxon>
        <taxon>Pseudomonadati</taxon>
        <taxon>Bdellovibrionota</taxon>
        <taxon>Bacteriovoracia</taxon>
        <taxon>Bacteriovoracales</taxon>
        <taxon>Halobacteriovoraceae</taxon>
        <taxon>Halobacteriovorax</taxon>
    </lineage>
</organism>
<protein>
    <recommendedName>
        <fullName evidence="5">Thioredoxin reductase</fullName>
    </recommendedName>
</protein>